<evidence type="ECO:0000313" key="1">
    <source>
        <dbReference type="EMBL" id="DAD70422.1"/>
    </source>
</evidence>
<name>A0A8S5LKB3_9CAUD</name>
<reference evidence="1" key="1">
    <citation type="journal article" date="2021" name="Proc. Natl. Acad. Sci. U.S.A.">
        <title>A Catalog of Tens of Thousands of Viruses from Human Metagenomes Reveals Hidden Associations with Chronic Diseases.</title>
        <authorList>
            <person name="Tisza M.J."/>
            <person name="Buck C.B."/>
        </authorList>
    </citation>
    <scope>NUCLEOTIDE SEQUENCE</scope>
    <source>
        <strain evidence="1">CtnhN1</strain>
    </source>
</reference>
<organism evidence="1">
    <name type="scientific">Siphoviridae sp. ctnhN1</name>
    <dbReference type="NCBI Taxonomy" id="2827589"/>
    <lineage>
        <taxon>Viruses</taxon>
        <taxon>Duplodnaviria</taxon>
        <taxon>Heunggongvirae</taxon>
        <taxon>Uroviricota</taxon>
        <taxon>Caudoviricetes</taxon>
    </lineage>
</organism>
<sequence>MGEIVRTPNCGEWKHWYNGCVLSGFVIRANKIEAWNRRADNDTN</sequence>
<dbReference type="EMBL" id="BK015865">
    <property type="protein sequence ID" value="DAD70422.1"/>
    <property type="molecule type" value="Genomic_DNA"/>
</dbReference>
<proteinExistence type="predicted"/>
<protein>
    <submittedName>
        <fullName evidence="1">Restriction alleviation protein</fullName>
    </submittedName>
</protein>
<accession>A0A8S5LKB3</accession>